<evidence type="ECO:0000313" key="2">
    <source>
        <dbReference type="EMBL" id="TGZ32808.1"/>
    </source>
</evidence>
<evidence type="ECO:0000313" key="3">
    <source>
        <dbReference type="Proteomes" id="UP000310200"/>
    </source>
</evidence>
<sequence>MVAKINEECRLRDVKRHRNDSSRIVLLAGVVRQIREIKLFGEDLGRNANERNGSAAAARRVTIMRRWALCERPLKLVDAPSVGGRGGLRAIRPRVSWQTPWLTDVPLRGRIPRSHACATRHIPLSFTFFPAVSLLVGILSTLAAAVSRP</sequence>
<gene>
    <name evidence="2" type="ORF">DBV15_00913</name>
</gene>
<feature type="transmembrane region" description="Helical" evidence="1">
    <location>
        <begin position="122"/>
        <end position="146"/>
    </location>
</feature>
<name>A0A4S2JGC9_9HYME</name>
<keyword evidence="1" id="KW-0812">Transmembrane</keyword>
<keyword evidence="1" id="KW-1133">Transmembrane helix</keyword>
<organism evidence="2 3">
    <name type="scientific">Temnothorax longispinosus</name>
    <dbReference type="NCBI Taxonomy" id="300112"/>
    <lineage>
        <taxon>Eukaryota</taxon>
        <taxon>Metazoa</taxon>
        <taxon>Ecdysozoa</taxon>
        <taxon>Arthropoda</taxon>
        <taxon>Hexapoda</taxon>
        <taxon>Insecta</taxon>
        <taxon>Pterygota</taxon>
        <taxon>Neoptera</taxon>
        <taxon>Endopterygota</taxon>
        <taxon>Hymenoptera</taxon>
        <taxon>Apocrita</taxon>
        <taxon>Aculeata</taxon>
        <taxon>Formicoidea</taxon>
        <taxon>Formicidae</taxon>
        <taxon>Myrmicinae</taxon>
        <taxon>Temnothorax</taxon>
    </lineage>
</organism>
<reference evidence="2 3" key="1">
    <citation type="journal article" date="2019" name="Philos. Trans. R. Soc. Lond., B, Biol. Sci.">
        <title>Ant behaviour and brain gene expression of defending hosts depend on the ecological success of the intruding social parasite.</title>
        <authorList>
            <person name="Kaur R."/>
            <person name="Stoldt M."/>
            <person name="Jongepier E."/>
            <person name="Feldmeyer B."/>
            <person name="Menzel F."/>
            <person name="Bornberg-Bauer E."/>
            <person name="Foitzik S."/>
        </authorList>
    </citation>
    <scope>NUCLEOTIDE SEQUENCE [LARGE SCALE GENOMIC DNA]</scope>
    <source>
        <tissue evidence="2">Whole body</tissue>
    </source>
</reference>
<accession>A0A4S2JGC9</accession>
<dbReference type="EMBL" id="QBLH01003812">
    <property type="protein sequence ID" value="TGZ32808.1"/>
    <property type="molecule type" value="Genomic_DNA"/>
</dbReference>
<keyword evidence="3" id="KW-1185">Reference proteome</keyword>
<protein>
    <submittedName>
        <fullName evidence="2">Uncharacterized protein</fullName>
    </submittedName>
</protein>
<evidence type="ECO:0000256" key="1">
    <source>
        <dbReference type="SAM" id="Phobius"/>
    </source>
</evidence>
<dbReference type="Proteomes" id="UP000310200">
    <property type="component" value="Unassembled WGS sequence"/>
</dbReference>
<comment type="caution">
    <text evidence="2">The sequence shown here is derived from an EMBL/GenBank/DDBJ whole genome shotgun (WGS) entry which is preliminary data.</text>
</comment>
<proteinExistence type="predicted"/>
<keyword evidence="1" id="KW-0472">Membrane</keyword>
<dbReference type="AlphaFoldDB" id="A0A4S2JGC9"/>